<comment type="caution">
    <text evidence="2">The sequence shown here is derived from an EMBL/GenBank/DDBJ whole genome shotgun (WGS) entry which is preliminary data.</text>
</comment>
<dbReference type="Pfam" id="PF18843">
    <property type="entry name" value="LPD28"/>
    <property type="match status" value="1"/>
</dbReference>
<dbReference type="RefSeq" id="WP_118487019.1">
    <property type="nucleotide sequence ID" value="NZ_JAJDKQ010000028.1"/>
</dbReference>
<organism evidence="2 3">
    <name type="scientific">Faecalibacillus intestinalis</name>
    <dbReference type="NCBI Taxonomy" id="1982626"/>
    <lineage>
        <taxon>Bacteria</taxon>
        <taxon>Bacillati</taxon>
        <taxon>Bacillota</taxon>
        <taxon>Erysipelotrichia</taxon>
        <taxon>Erysipelotrichales</taxon>
        <taxon>Coprobacillaceae</taxon>
        <taxon>Faecalibacillus</taxon>
    </lineage>
</organism>
<evidence type="ECO:0000313" key="3">
    <source>
        <dbReference type="Proteomes" id="UP001197827"/>
    </source>
</evidence>
<feature type="domain" description="Large polyvalent protein associated" evidence="1">
    <location>
        <begin position="134"/>
        <end position="225"/>
    </location>
</feature>
<dbReference type="InterPro" id="IPR040809">
    <property type="entry name" value="LPD28"/>
</dbReference>
<evidence type="ECO:0000313" key="2">
    <source>
        <dbReference type="EMBL" id="MCB8562699.1"/>
    </source>
</evidence>
<reference evidence="2" key="1">
    <citation type="submission" date="2021-10" db="EMBL/GenBank/DDBJ databases">
        <title>Collection of gut derived symbiotic bacterial strains cultured from healthy donors.</title>
        <authorList>
            <person name="Lin H."/>
            <person name="Littmann E."/>
            <person name="Kohout C."/>
            <person name="Pamer E.G."/>
        </authorList>
    </citation>
    <scope>NUCLEOTIDE SEQUENCE</scope>
    <source>
        <strain evidence="2">DFI.5.2</strain>
    </source>
</reference>
<name>A0AAW4VJL9_9FIRM</name>
<dbReference type="Proteomes" id="UP001197827">
    <property type="component" value="Unassembled WGS sequence"/>
</dbReference>
<dbReference type="EMBL" id="JAJDKQ010000028">
    <property type="protein sequence ID" value="MCB8562699.1"/>
    <property type="molecule type" value="Genomic_DNA"/>
</dbReference>
<evidence type="ECO:0000259" key="1">
    <source>
        <dbReference type="Pfam" id="PF18843"/>
    </source>
</evidence>
<gene>
    <name evidence="2" type="ORF">LJD74_11950</name>
</gene>
<protein>
    <recommendedName>
        <fullName evidence="1">Large polyvalent protein associated domain-containing protein</fullName>
    </recommendedName>
</protein>
<proteinExistence type="predicted"/>
<sequence length="240" mass="28054">MKAEISNLGKKEIIDFATEKGYISIISSLEKIGITNHPFDIEANEVDLKFIEKEKGILKIIPKITKPDSYLYHICLATHYIVNTDETFINTLQTQINNGKINDVRDIIDLNWNYKERYSSPSHFFLAKPGRLMYEQIKFNSQSALFTNQRIDKYLLPKNVYAYEAMHDDEFNGEITCIAKNIHVNFLGTILTDKPIKLENEFRFVDEDKDIEFLPEQGIKLQDFLAYQRKMNKQKTEVSR</sequence>
<accession>A0AAW4VJL9</accession>
<dbReference type="AlphaFoldDB" id="A0AAW4VJL9"/>